<dbReference type="GO" id="GO:0004803">
    <property type="term" value="F:transposase activity"/>
    <property type="evidence" value="ECO:0007669"/>
    <property type="project" value="InterPro"/>
</dbReference>
<organism evidence="2 3">
    <name type="scientific">candidate division WWE3 bacterium CG08_land_8_20_14_0_20_41_10</name>
    <dbReference type="NCBI Taxonomy" id="1975085"/>
    <lineage>
        <taxon>Bacteria</taxon>
        <taxon>Katanobacteria</taxon>
    </lineage>
</organism>
<name>A0A2H0XBA8_UNCKA</name>
<dbReference type="SUPFAM" id="SSF53098">
    <property type="entry name" value="Ribonuclease H-like"/>
    <property type="match status" value="1"/>
</dbReference>
<comment type="caution">
    <text evidence="2">The sequence shown here is derived from an EMBL/GenBank/DDBJ whole genome shotgun (WGS) entry which is preliminary data.</text>
</comment>
<dbReference type="Pfam" id="PF01609">
    <property type="entry name" value="DDE_Tnp_1"/>
    <property type="match status" value="1"/>
</dbReference>
<sequence>MYFFNGCFFDDNALLKQSVKQLNSHTKTRTDRNCYLLMDGTQTIKNGSLFEWSDSMWNGEEEGEILTSRGYDNLVVLEYNPKKNFRKALGMRRFYHDDKMFETEYYREDFEKKPVTASHPLKDVLSDTKAGNIAVDGEFVNGFLVEQFENAHLKFTGRFKKSLLVTYTSKKGKLYEKMSLENLMGELIKDGVVSWEKAKYRNQTIDVFTISVAVESLQNRVIKIVACKNRDGKVAFIGTNDLTKTAKGIVKVYGYRWEIEVFFKDVKQNLGFGNFKLRSVGANTRWQYLCLVSANILELIRHEDIGTKKQGVALLPILKCLFKTSRITLGILVKILKDGLNGFRLAFSALNSIFGRDYTENIRKEVRFL</sequence>
<dbReference type="Proteomes" id="UP000231252">
    <property type="component" value="Unassembled WGS sequence"/>
</dbReference>
<reference evidence="3" key="1">
    <citation type="submission" date="2017-09" db="EMBL/GenBank/DDBJ databases">
        <title>Depth-based differentiation of microbial function through sediment-hosted aquifers and enrichment of novel symbionts in the deep terrestrial subsurface.</title>
        <authorList>
            <person name="Probst A.J."/>
            <person name="Ladd B."/>
            <person name="Jarett J.K."/>
            <person name="Geller-Mcgrath D.E."/>
            <person name="Sieber C.M.K."/>
            <person name="Emerson J.B."/>
            <person name="Anantharaman K."/>
            <person name="Thomas B.C."/>
            <person name="Malmstrom R."/>
            <person name="Stieglmeier M."/>
            <person name="Klingl A."/>
            <person name="Woyke T."/>
            <person name="Ryan C.M."/>
            <person name="Banfield J.F."/>
        </authorList>
    </citation>
    <scope>NUCLEOTIDE SEQUENCE [LARGE SCALE GENOMIC DNA]</scope>
</reference>
<dbReference type="GO" id="GO:0006313">
    <property type="term" value="P:DNA transposition"/>
    <property type="evidence" value="ECO:0007669"/>
    <property type="project" value="InterPro"/>
</dbReference>
<evidence type="ECO:0000313" key="2">
    <source>
        <dbReference type="EMBL" id="PIS22220.1"/>
    </source>
</evidence>
<dbReference type="InterPro" id="IPR012337">
    <property type="entry name" value="RNaseH-like_sf"/>
</dbReference>
<dbReference type="InterPro" id="IPR002559">
    <property type="entry name" value="Transposase_11"/>
</dbReference>
<protein>
    <recommendedName>
        <fullName evidence="1">Transposase IS4-like domain-containing protein</fullName>
    </recommendedName>
</protein>
<accession>A0A2H0XBA8</accession>
<evidence type="ECO:0000313" key="3">
    <source>
        <dbReference type="Proteomes" id="UP000231252"/>
    </source>
</evidence>
<dbReference type="AlphaFoldDB" id="A0A2H0XBA8"/>
<proteinExistence type="predicted"/>
<dbReference type="GO" id="GO:0003677">
    <property type="term" value="F:DNA binding"/>
    <property type="evidence" value="ECO:0007669"/>
    <property type="project" value="InterPro"/>
</dbReference>
<dbReference type="EMBL" id="PEYU01000069">
    <property type="protein sequence ID" value="PIS22220.1"/>
    <property type="molecule type" value="Genomic_DNA"/>
</dbReference>
<feature type="domain" description="Transposase IS4-like" evidence="1">
    <location>
        <begin position="194"/>
        <end position="296"/>
    </location>
</feature>
<gene>
    <name evidence="2" type="ORF">COT50_03125</name>
</gene>
<evidence type="ECO:0000259" key="1">
    <source>
        <dbReference type="Pfam" id="PF01609"/>
    </source>
</evidence>